<dbReference type="OrthoDB" id="191686at2759"/>
<dbReference type="EnsemblProtists" id="EKX37746">
    <property type="protein sequence ID" value="EKX37746"/>
    <property type="gene ID" value="GUITHDRAFT_116054"/>
</dbReference>
<dbReference type="EMBL" id="JH993055">
    <property type="protein sequence ID" value="EKX37746.1"/>
    <property type="molecule type" value="Genomic_DNA"/>
</dbReference>
<evidence type="ECO:0000313" key="5">
    <source>
        <dbReference type="EnsemblProtists" id="EKX37746"/>
    </source>
</evidence>
<reference evidence="5" key="3">
    <citation type="submission" date="2016-03" db="UniProtKB">
        <authorList>
            <consortium name="EnsemblProtists"/>
        </authorList>
    </citation>
    <scope>IDENTIFICATION</scope>
</reference>
<feature type="domain" description="EF-hand" evidence="3">
    <location>
        <begin position="288"/>
        <end position="323"/>
    </location>
</feature>
<evidence type="ECO:0000256" key="2">
    <source>
        <dbReference type="SAM" id="MobiDB-lite"/>
    </source>
</evidence>
<feature type="domain" description="EF-hand" evidence="3">
    <location>
        <begin position="248"/>
        <end position="283"/>
    </location>
</feature>
<reference evidence="4 6" key="1">
    <citation type="journal article" date="2012" name="Nature">
        <title>Algal genomes reveal evolutionary mosaicism and the fate of nucleomorphs.</title>
        <authorList>
            <consortium name="DOE Joint Genome Institute"/>
            <person name="Curtis B.A."/>
            <person name="Tanifuji G."/>
            <person name="Burki F."/>
            <person name="Gruber A."/>
            <person name="Irimia M."/>
            <person name="Maruyama S."/>
            <person name="Arias M.C."/>
            <person name="Ball S.G."/>
            <person name="Gile G.H."/>
            <person name="Hirakawa Y."/>
            <person name="Hopkins J.F."/>
            <person name="Kuo A."/>
            <person name="Rensing S.A."/>
            <person name="Schmutz J."/>
            <person name="Symeonidi A."/>
            <person name="Elias M."/>
            <person name="Eveleigh R.J."/>
            <person name="Herman E.K."/>
            <person name="Klute M.J."/>
            <person name="Nakayama T."/>
            <person name="Obornik M."/>
            <person name="Reyes-Prieto A."/>
            <person name="Armbrust E.V."/>
            <person name="Aves S.J."/>
            <person name="Beiko R.G."/>
            <person name="Coutinho P."/>
            <person name="Dacks J.B."/>
            <person name="Durnford D.G."/>
            <person name="Fast N.M."/>
            <person name="Green B.R."/>
            <person name="Grisdale C.J."/>
            <person name="Hempel F."/>
            <person name="Henrissat B."/>
            <person name="Hoppner M.P."/>
            <person name="Ishida K."/>
            <person name="Kim E."/>
            <person name="Koreny L."/>
            <person name="Kroth P.G."/>
            <person name="Liu Y."/>
            <person name="Malik S.B."/>
            <person name="Maier U.G."/>
            <person name="McRose D."/>
            <person name="Mock T."/>
            <person name="Neilson J.A."/>
            <person name="Onodera N.T."/>
            <person name="Poole A.M."/>
            <person name="Pritham E.J."/>
            <person name="Richards T.A."/>
            <person name="Rocap G."/>
            <person name="Roy S.W."/>
            <person name="Sarai C."/>
            <person name="Schaack S."/>
            <person name="Shirato S."/>
            <person name="Slamovits C.H."/>
            <person name="Spencer D.F."/>
            <person name="Suzuki S."/>
            <person name="Worden A.Z."/>
            <person name="Zauner S."/>
            <person name="Barry K."/>
            <person name="Bell C."/>
            <person name="Bharti A.K."/>
            <person name="Crow J.A."/>
            <person name="Grimwood J."/>
            <person name="Kramer R."/>
            <person name="Lindquist E."/>
            <person name="Lucas S."/>
            <person name="Salamov A."/>
            <person name="McFadden G.I."/>
            <person name="Lane C.E."/>
            <person name="Keeling P.J."/>
            <person name="Gray M.W."/>
            <person name="Grigoriev I.V."/>
            <person name="Archibald J.M."/>
        </authorList>
    </citation>
    <scope>NUCLEOTIDE SEQUENCE</scope>
    <source>
        <strain evidence="4 6">CCMP2712</strain>
    </source>
</reference>
<keyword evidence="1" id="KW-0106">Calcium</keyword>
<dbReference type="InterPro" id="IPR011992">
    <property type="entry name" value="EF-hand-dom_pair"/>
</dbReference>
<evidence type="ECO:0000313" key="6">
    <source>
        <dbReference type="Proteomes" id="UP000011087"/>
    </source>
</evidence>
<organism evidence="4">
    <name type="scientific">Guillardia theta (strain CCMP2712)</name>
    <name type="common">Cryptophyte</name>
    <dbReference type="NCBI Taxonomy" id="905079"/>
    <lineage>
        <taxon>Eukaryota</taxon>
        <taxon>Cryptophyceae</taxon>
        <taxon>Pyrenomonadales</taxon>
        <taxon>Geminigeraceae</taxon>
        <taxon>Guillardia</taxon>
    </lineage>
</organism>
<dbReference type="Proteomes" id="UP000011087">
    <property type="component" value="Unassembled WGS sequence"/>
</dbReference>
<evidence type="ECO:0000313" key="4">
    <source>
        <dbReference type="EMBL" id="EKX37746.1"/>
    </source>
</evidence>
<keyword evidence="6" id="KW-1185">Reference proteome</keyword>
<protein>
    <recommendedName>
        <fullName evidence="3">EF-hand domain-containing protein</fullName>
    </recommendedName>
</protein>
<dbReference type="SMART" id="SM00054">
    <property type="entry name" value="EFh"/>
    <property type="match status" value="2"/>
</dbReference>
<dbReference type="InterPro" id="IPR018247">
    <property type="entry name" value="EF_Hand_1_Ca_BS"/>
</dbReference>
<dbReference type="GO" id="GO:0005509">
    <property type="term" value="F:calcium ion binding"/>
    <property type="evidence" value="ECO:0007669"/>
    <property type="project" value="InterPro"/>
</dbReference>
<dbReference type="InterPro" id="IPR002048">
    <property type="entry name" value="EF_hand_dom"/>
</dbReference>
<gene>
    <name evidence="4" type="ORF">GUITHDRAFT_116054</name>
</gene>
<feature type="region of interest" description="Disordered" evidence="2">
    <location>
        <begin position="60"/>
        <end position="137"/>
    </location>
</feature>
<dbReference type="PROSITE" id="PS50222">
    <property type="entry name" value="EF_HAND_2"/>
    <property type="match status" value="2"/>
</dbReference>
<feature type="compositionally biased region" description="Basic and acidic residues" evidence="2">
    <location>
        <begin position="235"/>
        <end position="245"/>
    </location>
</feature>
<evidence type="ECO:0000259" key="3">
    <source>
        <dbReference type="PROSITE" id="PS50222"/>
    </source>
</evidence>
<dbReference type="RefSeq" id="XP_005824726.1">
    <property type="nucleotide sequence ID" value="XM_005824669.1"/>
</dbReference>
<dbReference type="PROSITE" id="PS00018">
    <property type="entry name" value="EF_HAND_1"/>
    <property type="match status" value="1"/>
</dbReference>
<dbReference type="Gene3D" id="1.10.238.10">
    <property type="entry name" value="EF-hand"/>
    <property type="match status" value="1"/>
</dbReference>
<dbReference type="SUPFAM" id="SSF47473">
    <property type="entry name" value="EF-hand"/>
    <property type="match status" value="1"/>
</dbReference>
<reference evidence="6" key="2">
    <citation type="submission" date="2012-11" db="EMBL/GenBank/DDBJ databases">
        <authorList>
            <person name="Kuo A."/>
            <person name="Curtis B.A."/>
            <person name="Tanifuji G."/>
            <person name="Burki F."/>
            <person name="Gruber A."/>
            <person name="Irimia M."/>
            <person name="Maruyama S."/>
            <person name="Arias M.C."/>
            <person name="Ball S.G."/>
            <person name="Gile G.H."/>
            <person name="Hirakawa Y."/>
            <person name="Hopkins J.F."/>
            <person name="Rensing S.A."/>
            <person name="Schmutz J."/>
            <person name="Symeonidi A."/>
            <person name="Elias M."/>
            <person name="Eveleigh R.J."/>
            <person name="Herman E.K."/>
            <person name="Klute M.J."/>
            <person name="Nakayama T."/>
            <person name="Obornik M."/>
            <person name="Reyes-Prieto A."/>
            <person name="Armbrust E.V."/>
            <person name="Aves S.J."/>
            <person name="Beiko R.G."/>
            <person name="Coutinho P."/>
            <person name="Dacks J.B."/>
            <person name="Durnford D.G."/>
            <person name="Fast N.M."/>
            <person name="Green B.R."/>
            <person name="Grisdale C."/>
            <person name="Hempe F."/>
            <person name="Henrissat B."/>
            <person name="Hoppner M.P."/>
            <person name="Ishida K.-I."/>
            <person name="Kim E."/>
            <person name="Koreny L."/>
            <person name="Kroth P.G."/>
            <person name="Liu Y."/>
            <person name="Malik S.-B."/>
            <person name="Maier U.G."/>
            <person name="McRose D."/>
            <person name="Mock T."/>
            <person name="Neilson J.A."/>
            <person name="Onodera N.T."/>
            <person name="Poole A.M."/>
            <person name="Pritham E.J."/>
            <person name="Richards T.A."/>
            <person name="Rocap G."/>
            <person name="Roy S.W."/>
            <person name="Sarai C."/>
            <person name="Schaack S."/>
            <person name="Shirato S."/>
            <person name="Slamovits C.H."/>
            <person name="Spencer D.F."/>
            <person name="Suzuki S."/>
            <person name="Worden A.Z."/>
            <person name="Zauner S."/>
            <person name="Barry K."/>
            <person name="Bell C."/>
            <person name="Bharti A.K."/>
            <person name="Crow J.A."/>
            <person name="Grimwood J."/>
            <person name="Kramer R."/>
            <person name="Lindquist E."/>
            <person name="Lucas S."/>
            <person name="Salamov A."/>
            <person name="McFadden G.I."/>
            <person name="Lane C.E."/>
            <person name="Keeling P.J."/>
            <person name="Gray M.W."/>
            <person name="Grigoriev I.V."/>
            <person name="Archibald J.M."/>
        </authorList>
    </citation>
    <scope>NUCLEOTIDE SEQUENCE</scope>
    <source>
        <strain evidence="6">CCMP2712</strain>
    </source>
</reference>
<dbReference type="Pfam" id="PF13499">
    <property type="entry name" value="EF-hand_7"/>
    <property type="match status" value="1"/>
</dbReference>
<accession>L1IN92</accession>
<evidence type="ECO:0000256" key="1">
    <source>
        <dbReference type="ARBA" id="ARBA00022837"/>
    </source>
</evidence>
<proteinExistence type="predicted"/>
<feature type="compositionally biased region" description="Basic and acidic residues" evidence="2">
    <location>
        <begin position="82"/>
        <end position="100"/>
    </location>
</feature>
<sequence>MDSMVNKEQAVLRWTATGTTMMDSQPFEGMVSSETFRTTRMGDASSDMFTLGSDSLTAAARSKEAGDDQGGAPSYVTTLRGDANHEEGPKKATKTIERKSIAKKASASIVQAHRHPTARKVGSLWSRDQDRSEDEDVSAVGCIGASTALTRGCRQWEVQSTNDAASDEDFDEAKKKKKKGKGGKVGRPRKKDPNLDSNADTVVIDDINFLQPTSKSQAKKNDARPSGGEGSSQRHAAEGGKLFSDDEREKDYANKLFAMLDREKNGRIDLTSIVTAVAEAQEKGKMKISGTEVEDMLVLFDQDKDGFLTKEDIHKIVVEGKICPINYRT</sequence>
<dbReference type="KEGG" id="gtt:GUITHDRAFT_116054"/>
<dbReference type="AlphaFoldDB" id="L1IN92"/>
<dbReference type="HOGENOM" id="CLU_845802_0_0_1"/>
<feature type="compositionally biased region" description="Basic residues" evidence="2">
    <location>
        <begin position="175"/>
        <end position="190"/>
    </location>
</feature>
<dbReference type="GeneID" id="17294520"/>
<feature type="region of interest" description="Disordered" evidence="2">
    <location>
        <begin position="161"/>
        <end position="245"/>
    </location>
</feature>
<dbReference type="PaxDb" id="55529-EKX37746"/>
<name>L1IN92_GUITC</name>